<dbReference type="Proteomes" id="UP000283587">
    <property type="component" value="Unassembled WGS sequence"/>
</dbReference>
<feature type="active site" description="Nucleophile" evidence="7">
    <location>
        <position position="466"/>
    </location>
</feature>
<feature type="domain" description="L,D-TPase catalytic" evidence="9">
    <location>
        <begin position="315"/>
        <end position="491"/>
    </location>
</feature>
<dbReference type="InterPro" id="IPR052905">
    <property type="entry name" value="LD-transpeptidase_YkuD-like"/>
</dbReference>
<dbReference type="InterPro" id="IPR036365">
    <property type="entry name" value="PGBD-like_sf"/>
</dbReference>
<keyword evidence="3" id="KW-0808">Transferase</keyword>
<keyword evidence="11" id="KW-1185">Reference proteome</keyword>
<protein>
    <submittedName>
        <fullName evidence="10">Peptidoglycan-binding protein</fullName>
    </submittedName>
</protein>
<dbReference type="Pfam" id="PF20142">
    <property type="entry name" value="Scaffold"/>
    <property type="match status" value="1"/>
</dbReference>
<feature type="active site" description="Proton donor/acceptor" evidence="7">
    <location>
        <position position="447"/>
    </location>
</feature>
<dbReference type="PROSITE" id="PS52029">
    <property type="entry name" value="LD_TPASE"/>
    <property type="match status" value="1"/>
</dbReference>
<dbReference type="GO" id="GO:0009252">
    <property type="term" value="P:peptidoglycan biosynthetic process"/>
    <property type="evidence" value="ECO:0007669"/>
    <property type="project" value="UniProtKB-UniPathway"/>
</dbReference>
<keyword evidence="6 7" id="KW-0961">Cell wall biogenesis/degradation</keyword>
<evidence type="ECO:0000259" key="9">
    <source>
        <dbReference type="PROSITE" id="PS52029"/>
    </source>
</evidence>
<dbReference type="SUPFAM" id="SSF47090">
    <property type="entry name" value="PGBD-like"/>
    <property type="match status" value="1"/>
</dbReference>
<dbReference type="AlphaFoldDB" id="A0A419A764"/>
<proteinExistence type="inferred from homology"/>
<dbReference type="Pfam" id="PF01471">
    <property type="entry name" value="PG_binding_1"/>
    <property type="match status" value="1"/>
</dbReference>
<dbReference type="EMBL" id="QZEW01000037">
    <property type="protein sequence ID" value="RJL16303.1"/>
    <property type="molecule type" value="Genomic_DNA"/>
</dbReference>
<evidence type="ECO:0000256" key="4">
    <source>
        <dbReference type="ARBA" id="ARBA00022960"/>
    </source>
</evidence>
<dbReference type="InterPro" id="IPR038063">
    <property type="entry name" value="Transpep_catalytic_dom"/>
</dbReference>
<dbReference type="GO" id="GO:0008360">
    <property type="term" value="P:regulation of cell shape"/>
    <property type="evidence" value="ECO:0007669"/>
    <property type="project" value="UniProtKB-UniRule"/>
</dbReference>
<dbReference type="InterPro" id="IPR045380">
    <property type="entry name" value="LD_TPept_scaffold_dom"/>
</dbReference>
<dbReference type="InterPro" id="IPR036366">
    <property type="entry name" value="PGBDSf"/>
</dbReference>
<dbReference type="PANTHER" id="PTHR41533">
    <property type="entry name" value="L,D-TRANSPEPTIDASE HI_1667-RELATED"/>
    <property type="match status" value="1"/>
</dbReference>
<evidence type="ECO:0000256" key="3">
    <source>
        <dbReference type="ARBA" id="ARBA00022679"/>
    </source>
</evidence>
<dbReference type="InterPro" id="IPR005490">
    <property type="entry name" value="LD_TPept_cat_dom"/>
</dbReference>
<dbReference type="GO" id="GO:0004180">
    <property type="term" value="F:carboxypeptidase activity"/>
    <property type="evidence" value="ECO:0007669"/>
    <property type="project" value="UniProtKB-ARBA"/>
</dbReference>
<dbReference type="GO" id="GO:0071555">
    <property type="term" value="P:cell wall organization"/>
    <property type="evidence" value="ECO:0007669"/>
    <property type="project" value="UniProtKB-UniRule"/>
</dbReference>
<evidence type="ECO:0000256" key="5">
    <source>
        <dbReference type="ARBA" id="ARBA00022984"/>
    </source>
</evidence>
<feature type="signal peptide" evidence="8">
    <location>
        <begin position="1"/>
        <end position="24"/>
    </location>
</feature>
<organism evidence="10 11">
    <name type="scientific">Paracoccus siganidrum</name>
    <dbReference type="NCBI Taxonomy" id="1276757"/>
    <lineage>
        <taxon>Bacteria</taxon>
        <taxon>Pseudomonadati</taxon>
        <taxon>Pseudomonadota</taxon>
        <taxon>Alphaproteobacteria</taxon>
        <taxon>Rhodobacterales</taxon>
        <taxon>Paracoccaceae</taxon>
        <taxon>Paracoccus</taxon>
    </lineage>
</organism>
<sequence length="555" mass="60470">MLRLSRSIAVGCLALIAPLQPVVAQTALPQAALPQAIVPQPGTLRVAAAVPPRLEFSEVEMALARAVADSPVLAAFYGSNGLRPVFAGPEGQALRDALRQAVTASPAHGIPAARYRPDTLAGDGRDLPSELAAELAHARVLARYLSDLSGGMVRPSAVDPQIHRQVRRPPVDRMMAEFAASGDPAGYLASVAPRHPAYRALQQALAARQDLVVPPGLPAVPEALWRPGMRDPGVALLRERLASIGFAAPGAPDLYDEALSAEVARYQQAIGLPADGIAGPRTIRALNAGADQGTQRILMALERMRWLGGEDLEARHVWVNIPEFKARILDGGRQIFETRTVVGTADPDRQTPEFSDQMEYVVVNPRWNVPRSMTVRDYLPQLKANRHAVSHLDVVDGQGRVIPRGQIDFSRYTAANFPYRLRQKPGDDNALGLVKFIFPNPWNIYLHDTPTKHLFANRSRAYSNGCIRIGDPFDLAHALLSQQTDDPQAMFRRALEGGRERWLALTPNVPVHLVYFTAYPDADGGIAFFEDIYGRDAALWALMEKAALDSGGRTD</sequence>
<evidence type="ECO:0000256" key="2">
    <source>
        <dbReference type="ARBA" id="ARBA00005992"/>
    </source>
</evidence>
<reference evidence="11" key="1">
    <citation type="submission" date="2018-09" db="EMBL/GenBank/DDBJ databases">
        <title>Paracoccus onubensis nov. sp. a moderate halophilic bacterium isolated from Gruta de las Maravillas (Aracena, Spain).</title>
        <authorList>
            <person name="Jurado V."/>
            <person name="Gutierrez-Patricio S."/>
            <person name="Gonzalez-Pimentel J.L."/>
            <person name="Miller A.Z."/>
            <person name="Laiz L."/>
            <person name="Saiz-Jimenez C."/>
        </authorList>
    </citation>
    <scope>NUCLEOTIDE SEQUENCE [LARGE SCALE GENOMIC DNA]</scope>
    <source>
        <strain evidence="11">DSM 26381</strain>
    </source>
</reference>
<dbReference type="CDD" id="cd16913">
    <property type="entry name" value="YkuD_like"/>
    <property type="match status" value="1"/>
</dbReference>
<evidence type="ECO:0000256" key="7">
    <source>
        <dbReference type="PROSITE-ProRule" id="PRU01373"/>
    </source>
</evidence>
<accession>A0A419A764</accession>
<feature type="chain" id="PRO_5019496118" evidence="8">
    <location>
        <begin position="25"/>
        <end position="555"/>
    </location>
</feature>
<evidence type="ECO:0000256" key="1">
    <source>
        <dbReference type="ARBA" id="ARBA00004752"/>
    </source>
</evidence>
<dbReference type="Gene3D" id="2.40.440.10">
    <property type="entry name" value="L,D-transpeptidase catalytic domain-like"/>
    <property type="match status" value="1"/>
</dbReference>
<keyword evidence="8" id="KW-0732">Signal</keyword>
<dbReference type="PANTHER" id="PTHR41533:SF2">
    <property type="entry name" value="BLR7131 PROTEIN"/>
    <property type="match status" value="1"/>
</dbReference>
<dbReference type="OrthoDB" id="9778545at2"/>
<name>A0A419A764_9RHOB</name>
<dbReference type="SUPFAM" id="SSF141523">
    <property type="entry name" value="L,D-transpeptidase catalytic domain-like"/>
    <property type="match status" value="1"/>
</dbReference>
<evidence type="ECO:0000256" key="6">
    <source>
        <dbReference type="ARBA" id="ARBA00023316"/>
    </source>
</evidence>
<evidence type="ECO:0000313" key="10">
    <source>
        <dbReference type="EMBL" id="RJL16303.1"/>
    </source>
</evidence>
<keyword evidence="4 7" id="KW-0133">Cell shape</keyword>
<dbReference type="InterPro" id="IPR002477">
    <property type="entry name" value="Peptidoglycan-bd-like"/>
</dbReference>
<comment type="similarity">
    <text evidence="2">Belongs to the YkuD family.</text>
</comment>
<dbReference type="UniPathway" id="UPA00219"/>
<keyword evidence="5 7" id="KW-0573">Peptidoglycan synthesis</keyword>
<dbReference type="Pfam" id="PF03734">
    <property type="entry name" value="YkuD"/>
    <property type="match status" value="1"/>
</dbReference>
<dbReference type="GO" id="GO:0016740">
    <property type="term" value="F:transferase activity"/>
    <property type="evidence" value="ECO:0007669"/>
    <property type="project" value="UniProtKB-KW"/>
</dbReference>
<comment type="caution">
    <text evidence="10">The sequence shown here is derived from an EMBL/GenBank/DDBJ whole genome shotgun (WGS) entry which is preliminary data.</text>
</comment>
<evidence type="ECO:0000256" key="8">
    <source>
        <dbReference type="SAM" id="SignalP"/>
    </source>
</evidence>
<dbReference type="Gene3D" id="1.10.101.10">
    <property type="entry name" value="PGBD-like superfamily/PGBD"/>
    <property type="match status" value="1"/>
</dbReference>
<evidence type="ECO:0000313" key="11">
    <source>
        <dbReference type="Proteomes" id="UP000283587"/>
    </source>
</evidence>
<gene>
    <name evidence="10" type="ORF">D3P05_10300</name>
</gene>
<comment type="pathway">
    <text evidence="1 7">Cell wall biogenesis; peptidoglycan biosynthesis.</text>
</comment>